<dbReference type="PANTHER" id="PTHR12788:SF10">
    <property type="entry name" value="PROTEIN-TYROSINE SULFOTRANSFERASE"/>
    <property type="match status" value="1"/>
</dbReference>
<sequence>MPESRRDCINPILVGGTGRSGSTVVGHLLDHHRDLVLTRPMEVRFIAGNDGLADALSVAIRKPGSTKAREAAELAVERLKNRWYQRATDVGLHTSVSADRLEFLSNVYLDTVDSDPIAATQRLVMSIMIDVAPLGFRWIDTTPANARVADRLELIYPQSKVIGVIRDGRDVAASFVQQTFGPSDVFEALSQWERRMLKMHKAMLGSRPSRVFVVDLVDLVSGERTETLQQLCDFLEIPVDPDMVTWFDLNVTEQGAHGGRWRTQFDSNTAELVDQVYSECVGRLLAAGVRIPRVP</sequence>
<protein>
    <submittedName>
        <fullName evidence="2">Unannotated protein</fullName>
    </submittedName>
</protein>
<accession>A0A6J6MZT9</accession>
<dbReference type="InterPro" id="IPR026634">
    <property type="entry name" value="TPST-like"/>
</dbReference>
<dbReference type="SUPFAM" id="SSF52540">
    <property type="entry name" value="P-loop containing nucleoside triphosphate hydrolases"/>
    <property type="match status" value="1"/>
</dbReference>
<proteinExistence type="predicted"/>
<dbReference type="InterPro" id="IPR027417">
    <property type="entry name" value="P-loop_NTPase"/>
</dbReference>
<dbReference type="EMBL" id="CAEZWW010000143">
    <property type="protein sequence ID" value="CAB4679446.1"/>
    <property type="molecule type" value="Genomic_DNA"/>
</dbReference>
<dbReference type="PANTHER" id="PTHR12788">
    <property type="entry name" value="PROTEIN-TYROSINE SULFOTRANSFERASE 2"/>
    <property type="match status" value="1"/>
</dbReference>
<dbReference type="Gene3D" id="3.40.50.300">
    <property type="entry name" value="P-loop containing nucleotide triphosphate hydrolases"/>
    <property type="match status" value="1"/>
</dbReference>
<dbReference type="GO" id="GO:0008476">
    <property type="term" value="F:protein-tyrosine sulfotransferase activity"/>
    <property type="evidence" value="ECO:0007669"/>
    <property type="project" value="InterPro"/>
</dbReference>
<evidence type="ECO:0000256" key="1">
    <source>
        <dbReference type="ARBA" id="ARBA00022679"/>
    </source>
</evidence>
<reference evidence="2" key="1">
    <citation type="submission" date="2020-05" db="EMBL/GenBank/DDBJ databases">
        <authorList>
            <person name="Chiriac C."/>
            <person name="Salcher M."/>
            <person name="Ghai R."/>
            <person name="Kavagutti S V."/>
        </authorList>
    </citation>
    <scope>NUCLEOTIDE SEQUENCE</scope>
</reference>
<keyword evidence="1" id="KW-0808">Transferase</keyword>
<name>A0A6J6MZT9_9ZZZZ</name>
<evidence type="ECO:0000313" key="2">
    <source>
        <dbReference type="EMBL" id="CAB4679446.1"/>
    </source>
</evidence>
<gene>
    <name evidence="2" type="ORF">UFOPK2310_01129</name>
</gene>
<dbReference type="Pfam" id="PF13469">
    <property type="entry name" value="Sulfotransfer_3"/>
    <property type="match status" value="1"/>
</dbReference>
<dbReference type="AlphaFoldDB" id="A0A6J6MZT9"/>
<organism evidence="2">
    <name type="scientific">freshwater metagenome</name>
    <dbReference type="NCBI Taxonomy" id="449393"/>
    <lineage>
        <taxon>unclassified sequences</taxon>
        <taxon>metagenomes</taxon>
        <taxon>ecological metagenomes</taxon>
    </lineage>
</organism>
<dbReference type="GO" id="GO:0005794">
    <property type="term" value="C:Golgi apparatus"/>
    <property type="evidence" value="ECO:0007669"/>
    <property type="project" value="UniProtKB-ARBA"/>
</dbReference>